<dbReference type="FunFam" id="3.40.640.10:FF:000006">
    <property type="entry name" value="5-aminolevulinate synthase, mitochondrial"/>
    <property type="match status" value="1"/>
</dbReference>
<dbReference type="InterPro" id="IPR004839">
    <property type="entry name" value="Aminotransferase_I/II_large"/>
</dbReference>
<comment type="caution">
    <text evidence="13">The sequence shown here is derived from an EMBL/GenBank/DDBJ whole genome shotgun (WGS) entry which is preliminary data.</text>
</comment>
<dbReference type="PANTHER" id="PTHR13693">
    <property type="entry name" value="CLASS II AMINOTRANSFERASE/8-AMINO-7-OXONONANOATE SYNTHASE"/>
    <property type="match status" value="1"/>
</dbReference>
<evidence type="ECO:0000256" key="1">
    <source>
        <dbReference type="ARBA" id="ARBA00001933"/>
    </source>
</evidence>
<keyword evidence="7" id="KW-0093">Biotin biosynthesis</keyword>
<evidence type="ECO:0000256" key="2">
    <source>
        <dbReference type="ARBA" id="ARBA00002513"/>
    </source>
</evidence>
<dbReference type="InterPro" id="IPR050087">
    <property type="entry name" value="AON_synthase_class-II"/>
</dbReference>
<dbReference type="InterPro" id="IPR015421">
    <property type="entry name" value="PyrdxlP-dep_Trfase_major"/>
</dbReference>
<comment type="subunit">
    <text evidence="5 11">Homodimer.</text>
</comment>
<comment type="catalytic activity">
    <reaction evidence="9 11">
        <text>6-carboxyhexanoyl-[ACP] + L-alanine + H(+) = (8S)-8-amino-7-oxononanoate + holo-[ACP] + CO2</text>
        <dbReference type="Rhea" id="RHEA:42288"/>
        <dbReference type="Rhea" id="RHEA-COMP:9685"/>
        <dbReference type="Rhea" id="RHEA-COMP:9955"/>
        <dbReference type="ChEBI" id="CHEBI:15378"/>
        <dbReference type="ChEBI" id="CHEBI:16526"/>
        <dbReference type="ChEBI" id="CHEBI:57972"/>
        <dbReference type="ChEBI" id="CHEBI:64479"/>
        <dbReference type="ChEBI" id="CHEBI:78846"/>
        <dbReference type="ChEBI" id="CHEBI:149468"/>
        <dbReference type="EC" id="2.3.1.47"/>
    </reaction>
</comment>
<evidence type="ECO:0000256" key="6">
    <source>
        <dbReference type="ARBA" id="ARBA00022679"/>
    </source>
</evidence>
<evidence type="ECO:0000256" key="9">
    <source>
        <dbReference type="ARBA" id="ARBA00047715"/>
    </source>
</evidence>
<evidence type="ECO:0000259" key="12">
    <source>
        <dbReference type="Pfam" id="PF00155"/>
    </source>
</evidence>
<evidence type="ECO:0000313" key="14">
    <source>
        <dbReference type="Proteomes" id="UP000244338"/>
    </source>
</evidence>
<evidence type="ECO:0000256" key="3">
    <source>
        <dbReference type="ARBA" id="ARBA00004746"/>
    </source>
</evidence>
<sequence length="418" mass="44093">MTLEDELTEKLRRLKEAALLRRLVVRAGGVPEIEEMGEDGSLTRLLNFSSNDYLGLAGHPALKAAACEAAARHGAGAGASRLITGHAPWTAALEADLAAWMEKDAALLFSSGYAASVGTLSALIERDDVVLSDRLIHASLIDGIRLSRSRVRRYRHNDLTHLEALLKEVREREGKTRVWVVTESVFSMAGDVAPLQEIVELKTRYGAYLVVDEAHAVGLFGPRGGGVAEALGVLEEIEVFIGTLSKALGAVGGFVAGSQSLIDWLVSSARSFIYSTALPPAAVAAAREGLRIVQEEPERRRRALGNAAWFRDRLEALGALRVAPHFGESGAPPFVTPIVPLIVGSASQACRVSAALRARGILAVAIRPPTVPDGTARLRFSVSAAHSPDDLAHATEAAAWALEAAADEGVGGGTSGCG</sequence>
<dbReference type="EC" id="2.3.1.47" evidence="11"/>
<dbReference type="SUPFAM" id="SSF53383">
    <property type="entry name" value="PLP-dependent transferases"/>
    <property type="match status" value="1"/>
</dbReference>
<dbReference type="InterPro" id="IPR015422">
    <property type="entry name" value="PyrdxlP-dep_Trfase_small"/>
</dbReference>
<dbReference type="Gene3D" id="3.90.1150.10">
    <property type="entry name" value="Aspartate Aminotransferase, domain 1"/>
    <property type="match status" value="1"/>
</dbReference>
<evidence type="ECO:0000256" key="8">
    <source>
        <dbReference type="ARBA" id="ARBA00022898"/>
    </source>
</evidence>
<evidence type="ECO:0000256" key="5">
    <source>
        <dbReference type="ARBA" id="ARBA00011738"/>
    </source>
</evidence>
<dbReference type="GO" id="GO:0008710">
    <property type="term" value="F:8-amino-7-oxononanoate synthase activity"/>
    <property type="evidence" value="ECO:0007669"/>
    <property type="project" value="UniProtKB-UniRule"/>
</dbReference>
<feature type="modified residue" description="N6-(pyridoxal phosphate)lysine" evidence="10">
    <location>
        <position position="246"/>
    </location>
</feature>
<evidence type="ECO:0000256" key="11">
    <source>
        <dbReference type="RuleBase" id="RU003693"/>
    </source>
</evidence>
<organism evidence="13 14">
    <name type="scientific">Candidatus Carbonibacillus altaicus</name>
    <dbReference type="NCBI Taxonomy" id="2163959"/>
    <lineage>
        <taxon>Bacteria</taxon>
        <taxon>Bacillati</taxon>
        <taxon>Bacillota</taxon>
        <taxon>Bacilli</taxon>
        <taxon>Bacillales</taxon>
        <taxon>Candidatus Carbonibacillus</taxon>
    </lineage>
</organism>
<dbReference type="CDD" id="cd06454">
    <property type="entry name" value="KBL_like"/>
    <property type="match status" value="1"/>
</dbReference>
<reference evidence="14" key="1">
    <citation type="journal article" date="2018" name="Sci. Rep.">
        <title>Lignite coal burning seam in the remote Altai Mountains harbors a hydrogen-driven thermophilic microbial community.</title>
        <authorList>
            <person name="Kadnikov V.V."/>
            <person name="Mardanov A.V."/>
            <person name="Ivasenko D.A."/>
            <person name="Antsiferov D.V."/>
            <person name="Beletsky A.V."/>
            <person name="Karnachuk O.V."/>
            <person name="Ravin N.V."/>
        </authorList>
    </citation>
    <scope>NUCLEOTIDE SEQUENCE [LARGE SCALE GENOMIC DNA]</scope>
</reference>
<keyword evidence="8 10" id="KW-0663">Pyridoxal phosphate</keyword>
<dbReference type="InterPro" id="IPR004723">
    <property type="entry name" value="AONS_Archaea/Proteobacteria"/>
</dbReference>
<dbReference type="NCBIfam" id="TIGR00858">
    <property type="entry name" value="bioF"/>
    <property type="match status" value="1"/>
</dbReference>
<comment type="cofactor">
    <cofactor evidence="1 10 11">
        <name>pyridoxal 5'-phosphate</name>
        <dbReference type="ChEBI" id="CHEBI:597326"/>
    </cofactor>
</comment>
<dbReference type="EMBL" id="PEBX01000121">
    <property type="protein sequence ID" value="PTQ55407.1"/>
    <property type="molecule type" value="Genomic_DNA"/>
</dbReference>
<dbReference type="PANTHER" id="PTHR13693:SF100">
    <property type="entry name" value="8-AMINO-7-OXONONANOATE SYNTHASE"/>
    <property type="match status" value="1"/>
</dbReference>
<dbReference type="InterPro" id="IPR015424">
    <property type="entry name" value="PyrdxlP-dep_Trfase"/>
</dbReference>
<keyword evidence="6 11" id="KW-0808">Transferase</keyword>
<gene>
    <name evidence="13" type="ORF">BSOLF_2143</name>
</gene>
<dbReference type="Gene3D" id="3.40.640.10">
    <property type="entry name" value="Type I PLP-dependent aspartate aminotransferase-like (Major domain)"/>
    <property type="match status" value="1"/>
</dbReference>
<accession>A0A2R6XYA7</accession>
<dbReference type="AlphaFoldDB" id="A0A2R6XYA7"/>
<dbReference type="GO" id="GO:0030170">
    <property type="term" value="F:pyridoxal phosphate binding"/>
    <property type="evidence" value="ECO:0007669"/>
    <property type="project" value="InterPro"/>
</dbReference>
<comment type="pathway">
    <text evidence="3 11">Cofactor biosynthesis; biotin biosynthesis.</text>
</comment>
<evidence type="ECO:0000313" key="13">
    <source>
        <dbReference type="EMBL" id="PTQ55407.1"/>
    </source>
</evidence>
<dbReference type="InterPro" id="IPR001917">
    <property type="entry name" value="Aminotrans_II_pyridoxalP_BS"/>
</dbReference>
<dbReference type="UniPathway" id="UPA00078"/>
<proteinExistence type="inferred from homology"/>
<evidence type="ECO:0000256" key="10">
    <source>
        <dbReference type="PIRSR" id="PIRSR604723-51"/>
    </source>
</evidence>
<dbReference type="GO" id="GO:0009102">
    <property type="term" value="P:biotin biosynthetic process"/>
    <property type="evidence" value="ECO:0007669"/>
    <property type="project" value="UniProtKB-UniRule"/>
</dbReference>
<comment type="similarity">
    <text evidence="4 11">Belongs to the class-II pyridoxal-phosphate-dependent aminotransferase family. BioF subfamily.</text>
</comment>
<evidence type="ECO:0000256" key="7">
    <source>
        <dbReference type="ARBA" id="ARBA00022756"/>
    </source>
</evidence>
<dbReference type="Proteomes" id="UP000244338">
    <property type="component" value="Unassembled WGS sequence"/>
</dbReference>
<name>A0A2R6XYA7_9BACL</name>
<feature type="domain" description="Aminotransferase class I/classII large" evidence="12">
    <location>
        <begin position="45"/>
        <end position="396"/>
    </location>
</feature>
<dbReference type="PROSITE" id="PS00599">
    <property type="entry name" value="AA_TRANSFER_CLASS_2"/>
    <property type="match status" value="1"/>
</dbReference>
<comment type="function">
    <text evidence="2 11">Catalyzes the decarboxylative condensation of pimeloyl-[acyl-carrier protein] and L-alanine to produce 8-amino-7-oxononanoate (AON), [acyl-carrier protein], and carbon dioxide.</text>
</comment>
<protein>
    <recommendedName>
        <fullName evidence="11">8-amino-7-ketopelargonate synthase</fullName>
        <ecNumber evidence="11">2.3.1.47</ecNumber>
    </recommendedName>
</protein>
<dbReference type="Pfam" id="PF00155">
    <property type="entry name" value="Aminotran_1_2"/>
    <property type="match status" value="1"/>
</dbReference>
<evidence type="ECO:0000256" key="4">
    <source>
        <dbReference type="ARBA" id="ARBA00010008"/>
    </source>
</evidence>